<feature type="region of interest" description="Disordered" evidence="2">
    <location>
        <begin position="499"/>
        <end position="543"/>
    </location>
</feature>
<feature type="coiled-coil region" evidence="1">
    <location>
        <begin position="189"/>
        <end position="221"/>
    </location>
</feature>
<proteinExistence type="predicted"/>
<evidence type="ECO:0000313" key="4">
    <source>
        <dbReference type="Proteomes" id="UP000294933"/>
    </source>
</evidence>
<feature type="compositionally biased region" description="Low complexity" evidence="2">
    <location>
        <begin position="409"/>
        <end position="421"/>
    </location>
</feature>
<feature type="compositionally biased region" description="Low complexity" evidence="2">
    <location>
        <begin position="512"/>
        <end position="526"/>
    </location>
</feature>
<feature type="compositionally biased region" description="Low complexity" evidence="2">
    <location>
        <begin position="286"/>
        <end position="295"/>
    </location>
</feature>
<feature type="compositionally biased region" description="Low complexity" evidence="2">
    <location>
        <begin position="36"/>
        <end position="57"/>
    </location>
</feature>
<feature type="compositionally biased region" description="Polar residues" evidence="2">
    <location>
        <begin position="442"/>
        <end position="455"/>
    </location>
</feature>
<feature type="region of interest" description="Disordered" evidence="2">
    <location>
        <begin position="385"/>
        <end position="473"/>
    </location>
</feature>
<evidence type="ECO:0000256" key="2">
    <source>
        <dbReference type="SAM" id="MobiDB-lite"/>
    </source>
</evidence>
<name>A0A4Y7PFG5_9AGAM</name>
<feature type="compositionally biased region" description="Low complexity" evidence="2">
    <location>
        <begin position="347"/>
        <end position="364"/>
    </location>
</feature>
<feature type="region of interest" description="Disordered" evidence="2">
    <location>
        <begin position="274"/>
        <end position="366"/>
    </location>
</feature>
<evidence type="ECO:0000313" key="3">
    <source>
        <dbReference type="EMBL" id="TDL14133.1"/>
    </source>
</evidence>
<protein>
    <submittedName>
        <fullName evidence="3">Uncharacterized protein</fullName>
    </submittedName>
</protein>
<feature type="region of interest" description="Disordered" evidence="2">
    <location>
        <begin position="1"/>
        <end position="151"/>
    </location>
</feature>
<dbReference type="VEuPathDB" id="FungiDB:BD410DRAFT_846316"/>
<accession>A0A4Y7PFG5</accession>
<evidence type="ECO:0000256" key="1">
    <source>
        <dbReference type="SAM" id="Coils"/>
    </source>
</evidence>
<feature type="compositionally biased region" description="Low complexity" evidence="2">
    <location>
        <begin position="139"/>
        <end position="148"/>
    </location>
</feature>
<dbReference type="Proteomes" id="UP000294933">
    <property type="component" value="Unassembled WGS sequence"/>
</dbReference>
<feature type="compositionally biased region" description="Polar residues" evidence="2">
    <location>
        <begin position="61"/>
        <end position="83"/>
    </location>
</feature>
<feature type="compositionally biased region" description="Gly residues" evidence="2">
    <location>
        <begin position="87"/>
        <end position="110"/>
    </location>
</feature>
<keyword evidence="4" id="KW-1185">Reference proteome</keyword>
<keyword evidence="1" id="KW-0175">Coiled coil</keyword>
<reference evidence="3 4" key="1">
    <citation type="submission" date="2018-06" db="EMBL/GenBank/DDBJ databases">
        <title>A transcriptomic atlas of mushroom development highlights an independent origin of complex multicellularity.</title>
        <authorList>
            <consortium name="DOE Joint Genome Institute"/>
            <person name="Krizsan K."/>
            <person name="Almasi E."/>
            <person name="Merenyi Z."/>
            <person name="Sahu N."/>
            <person name="Viragh M."/>
            <person name="Koszo T."/>
            <person name="Mondo S."/>
            <person name="Kiss B."/>
            <person name="Balint B."/>
            <person name="Kues U."/>
            <person name="Barry K."/>
            <person name="Hegedus J.C."/>
            <person name="Henrissat B."/>
            <person name="Johnson J."/>
            <person name="Lipzen A."/>
            <person name="Ohm R."/>
            <person name="Nagy I."/>
            <person name="Pangilinan J."/>
            <person name="Yan J."/>
            <person name="Xiong Y."/>
            <person name="Grigoriev I.V."/>
            <person name="Hibbett D.S."/>
            <person name="Nagy L.G."/>
        </authorList>
    </citation>
    <scope>NUCLEOTIDE SEQUENCE [LARGE SCALE GENOMIC DNA]</scope>
    <source>
        <strain evidence="3 4">SZMC22713</strain>
    </source>
</reference>
<dbReference type="AlphaFoldDB" id="A0A4Y7PFG5"/>
<sequence length="565" mass="60536">MATTVEHALRRTTMHLPDRPQTVEPHAMHGRHHQYQHQQRPPFTPTSSSGTPTNPLPLAWSASSRSRTPAINIPYSRTRTNSHSAGSGSGGAGTPDSGFSGGGGGGGGSGTPPSLAMLRDRRMSRHVSSTASGDKDDMAASAAAGSGSWKERIHKATRDRFRDMKADAEKDLRERLGHASGFESAKGMREDHKLAMENLRQAMAEEEVELIRREEENLNAKRHSKRLPRRRDVVIEDDFEDDEVLWQGDGEGLSREERLKAAVLEEQHVLWDAIKRTGGGGGGASGIRSTASTTTNASVGSSRRRDSDGYASDIAGVRDTNQRSSRLRWGTSPSSSKTLPSTPPTQPGAAANPSSSSVSASASAVDMTMHQRWIPSVSEYAADMREKEKEAAAHAKAKVSPPAKEMRAGTSPSQTQTSSGSWRDWSLPDHMRNSRRAPTPTPGTAQSPPVRSQTPAIPMRAQTPSPTTLKRPIPIPMARAQTPAPAPMQRAHSPVVMAKRSQTPGPGHVRQGSSGSSGVPSVPVAPRMHHRTASESHGGGAGGLFQQELENMAARLRRELAIPSA</sequence>
<organism evidence="3 4">
    <name type="scientific">Rickenella mellea</name>
    <dbReference type="NCBI Taxonomy" id="50990"/>
    <lineage>
        <taxon>Eukaryota</taxon>
        <taxon>Fungi</taxon>
        <taxon>Dikarya</taxon>
        <taxon>Basidiomycota</taxon>
        <taxon>Agaricomycotina</taxon>
        <taxon>Agaricomycetes</taxon>
        <taxon>Hymenochaetales</taxon>
        <taxon>Rickenellaceae</taxon>
        <taxon>Rickenella</taxon>
    </lineage>
</organism>
<dbReference type="EMBL" id="ML170385">
    <property type="protein sequence ID" value="TDL14133.1"/>
    <property type="molecule type" value="Genomic_DNA"/>
</dbReference>
<feature type="compositionally biased region" description="Low complexity" evidence="2">
    <location>
        <begin position="331"/>
        <end position="340"/>
    </location>
</feature>
<gene>
    <name evidence="3" type="ORF">BD410DRAFT_846316</name>
</gene>